<dbReference type="PROSITE" id="PS00018">
    <property type="entry name" value="EF_HAND_1"/>
    <property type="match status" value="1"/>
</dbReference>
<dbReference type="AlphaFoldDB" id="A0AAW0L6X6"/>
<evidence type="ECO:0000259" key="3">
    <source>
        <dbReference type="PROSITE" id="PS50222"/>
    </source>
</evidence>
<dbReference type="SUPFAM" id="SSF47473">
    <property type="entry name" value="EF-hand"/>
    <property type="match status" value="1"/>
</dbReference>
<evidence type="ECO:0000313" key="5">
    <source>
        <dbReference type="Proteomes" id="UP000237347"/>
    </source>
</evidence>
<feature type="domain" description="EF-hand" evidence="3">
    <location>
        <begin position="26"/>
        <end position="48"/>
    </location>
</feature>
<keyword evidence="5" id="KW-1185">Reference proteome</keyword>
<comment type="caution">
    <text evidence="4">The sequence shown here is derived from an EMBL/GenBank/DDBJ whole genome shotgun (WGS) entry which is preliminary data.</text>
</comment>
<sequence length="94" mass="10547">MPGLAQPPSTPKPKPKIPKTTDSISDSDHDGFISLTEFASFYRSSSEDGRASKLRDAFKLYNQDQNSLIFVSKLHLVLNSLVMKYSVKDCHQMI</sequence>
<dbReference type="GO" id="GO:0005509">
    <property type="term" value="F:calcium ion binding"/>
    <property type="evidence" value="ECO:0007669"/>
    <property type="project" value="InterPro"/>
</dbReference>
<evidence type="ECO:0000313" key="4">
    <source>
        <dbReference type="EMBL" id="KAK7846096.1"/>
    </source>
</evidence>
<dbReference type="Proteomes" id="UP000237347">
    <property type="component" value="Unassembled WGS sequence"/>
</dbReference>
<dbReference type="InterPro" id="IPR011992">
    <property type="entry name" value="EF-hand-dom_pair"/>
</dbReference>
<dbReference type="InterPro" id="IPR018247">
    <property type="entry name" value="EF_Hand_1_Ca_BS"/>
</dbReference>
<evidence type="ECO:0000256" key="1">
    <source>
        <dbReference type="ARBA" id="ARBA00022837"/>
    </source>
</evidence>
<dbReference type="Gene3D" id="1.10.238.10">
    <property type="entry name" value="EF-hand"/>
    <property type="match status" value="1"/>
</dbReference>
<organism evidence="4 5">
    <name type="scientific">Quercus suber</name>
    <name type="common">Cork oak</name>
    <dbReference type="NCBI Taxonomy" id="58331"/>
    <lineage>
        <taxon>Eukaryota</taxon>
        <taxon>Viridiplantae</taxon>
        <taxon>Streptophyta</taxon>
        <taxon>Embryophyta</taxon>
        <taxon>Tracheophyta</taxon>
        <taxon>Spermatophyta</taxon>
        <taxon>Magnoliopsida</taxon>
        <taxon>eudicotyledons</taxon>
        <taxon>Gunneridae</taxon>
        <taxon>Pentapetalae</taxon>
        <taxon>rosids</taxon>
        <taxon>fabids</taxon>
        <taxon>Fagales</taxon>
        <taxon>Fagaceae</taxon>
        <taxon>Quercus</taxon>
    </lineage>
</organism>
<keyword evidence="1" id="KW-0106">Calcium</keyword>
<evidence type="ECO:0000256" key="2">
    <source>
        <dbReference type="SAM" id="MobiDB-lite"/>
    </source>
</evidence>
<reference evidence="4 5" key="1">
    <citation type="journal article" date="2018" name="Sci. Data">
        <title>The draft genome sequence of cork oak.</title>
        <authorList>
            <person name="Ramos A.M."/>
            <person name="Usie A."/>
            <person name="Barbosa P."/>
            <person name="Barros P.M."/>
            <person name="Capote T."/>
            <person name="Chaves I."/>
            <person name="Simoes F."/>
            <person name="Abreu I."/>
            <person name="Carrasquinho I."/>
            <person name="Faro C."/>
            <person name="Guimaraes J.B."/>
            <person name="Mendonca D."/>
            <person name="Nobrega F."/>
            <person name="Rodrigues L."/>
            <person name="Saibo N.J.M."/>
            <person name="Varela M.C."/>
            <person name="Egas C."/>
            <person name="Matos J."/>
            <person name="Miguel C.M."/>
            <person name="Oliveira M.M."/>
            <person name="Ricardo C.P."/>
            <person name="Goncalves S."/>
        </authorList>
    </citation>
    <scope>NUCLEOTIDE SEQUENCE [LARGE SCALE GENOMIC DNA]</scope>
    <source>
        <strain evidence="5">cv. HL8</strain>
    </source>
</reference>
<accession>A0AAW0L6X6</accession>
<proteinExistence type="predicted"/>
<name>A0AAW0L6X6_QUESU</name>
<dbReference type="PROSITE" id="PS50222">
    <property type="entry name" value="EF_HAND_2"/>
    <property type="match status" value="1"/>
</dbReference>
<gene>
    <name evidence="4" type="primary">CML27_3</name>
    <name evidence="4" type="ORF">CFP56_008380</name>
</gene>
<protein>
    <submittedName>
        <fullName evidence="4">Calcium-binding protein cml27</fullName>
    </submittedName>
</protein>
<dbReference type="EMBL" id="PKMF04000160">
    <property type="protein sequence ID" value="KAK7846096.1"/>
    <property type="molecule type" value="Genomic_DNA"/>
</dbReference>
<dbReference type="InterPro" id="IPR002048">
    <property type="entry name" value="EF_hand_dom"/>
</dbReference>
<feature type="region of interest" description="Disordered" evidence="2">
    <location>
        <begin position="1"/>
        <end position="29"/>
    </location>
</feature>